<dbReference type="Gene3D" id="1.10.357.10">
    <property type="entry name" value="Tetracycline Repressor, domain 2"/>
    <property type="match status" value="1"/>
</dbReference>
<dbReference type="Pfam" id="PF00440">
    <property type="entry name" value="TetR_N"/>
    <property type="match status" value="1"/>
</dbReference>
<keyword evidence="5" id="KW-1185">Reference proteome</keyword>
<dbReference type="InterPro" id="IPR050109">
    <property type="entry name" value="HTH-type_TetR-like_transc_reg"/>
</dbReference>
<dbReference type="InterPro" id="IPR001647">
    <property type="entry name" value="HTH_TetR"/>
</dbReference>
<sequence length="243" mass="26620">MRRAASLSLVRSLSHGHGLGYKLIPFGHRDSGDPASVRRPCAYDGAMAGDEQSAGPAGRRPRPLRSDAVANRERVLEAAVVAMKREGPSVPLATIAREANVGVGTLYRGYATREALFEALEIKALTKVRDLTESIVERESLTGIEAIREFLVRTVDHGSQLFLPYHGAPWIESDELAELGRGVRANISTLLHRGVVDGTIRDDIAPRDVIIFGSLMAQPLPSVRDWDVAARRQIDLYLRAIRP</sequence>
<name>A0A2S0WLT5_9ACTN</name>
<dbReference type="PANTHER" id="PTHR30055:SF234">
    <property type="entry name" value="HTH-TYPE TRANSCRIPTIONAL REGULATOR BETI"/>
    <property type="match status" value="1"/>
</dbReference>
<dbReference type="InterPro" id="IPR009057">
    <property type="entry name" value="Homeodomain-like_sf"/>
</dbReference>
<dbReference type="InterPro" id="IPR036271">
    <property type="entry name" value="Tet_transcr_reg_TetR-rel_C_sf"/>
</dbReference>
<evidence type="ECO:0000256" key="1">
    <source>
        <dbReference type="ARBA" id="ARBA00023015"/>
    </source>
</evidence>
<gene>
    <name evidence="4" type="ORF">C3E78_08880</name>
</gene>
<evidence type="ECO:0000313" key="4">
    <source>
        <dbReference type="EMBL" id="AWB92303.1"/>
    </source>
</evidence>
<keyword evidence="2" id="KW-0238">DNA-binding</keyword>
<accession>A0A2S0WLT5</accession>
<dbReference type="AlphaFoldDB" id="A0A2S0WLT5"/>
<dbReference type="GO" id="GO:0003700">
    <property type="term" value="F:DNA-binding transcription factor activity"/>
    <property type="evidence" value="ECO:0007669"/>
    <property type="project" value="TreeGrafter"/>
</dbReference>
<dbReference type="PANTHER" id="PTHR30055">
    <property type="entry name" value="HTH-TYPE TRANSCRIPTIONAL REGULATOR RUTR"/>
    <property type="match status" value="1"/>
</dbReference>
<dbReference type="Proteomes" id="UP000244384">
    <property type="component" value="Chromosome"/>
</dbReference>
<keyword evidence="3" id="KW-0804">Transcription</keyword>
<dbReference type="SUPFAM" id="SSF46689">
    <property type="entry name" value="Homeodomain-like"/>
    <property type="match status" value="1"/>
</dbReference>
<keyword evidence="1" id="KW-0805">Transcription regulation</keyword>
<protein>
    <submittedName>
        <fullName evidence="4">TetR/AcrR family transcriptional regulator</fullName>
    </submittedName>
</protein>
<dbReference type="KEGG" id="aez:C3E78_08880"/>
<dbReference type="PROSITE" id="PS50977">
    <property type="entry name" value="HTH_TETR_2"/>
    <property type="match status" value="1"/>
</dbReference>
<proteinExistence type="predicted"/>
<evidence type="ECO:0000256" key="2">
    <source>
        <dbReference type="ARBA" id="ARBA00023125"/>
    </source>
</evidence>
<accession>A0A5F2EPE5</accession>
<dbReference type="SUPFAM" id="SSF48498">
    <property type="entry name" value="Tetracyclin repressor-like, C-terminal domain"/>
    <property type="match status" value="1"/>
</dbReference>
<evidence type="ECO:0000256" key="3">
    <source>
        <dbReference type="ARBA" id="ARBA00023163"/>
    </source>
</evidence>
<organism evidence="4 5">
    <name type="scientific">Aeromicrobium chenweiae</name>
    <dbReference type="NCBI Taxonomy" id="2079793"/>
    <lineage>
        <taxon>Bacteria</taxon>
        <taxon>Bacillati</taxon>
        <taxon>Actinomycetota</taxon>
        <taxon>Actinomycetes</taxon>
        <taxon>Propionibacteriales</taxon>
        <taxon>Nocardioidaceae</taxon>
        <taxon>Aeromicrobium</taxon>
    </lineage>
</organism>
<evidence type="ECO:0000313" key="5">
    <source>
        <dbReference type="Proteomes" id="UP000244384"/>
    </source>
</evidence>
<reference evidence="5" key="1">
    <citation type="submission" date="2018-01" db="EMBL/GenBank/DDBJ databases">
        <authorList>
            <person name="Li J."/>
        </authorList>
    </citation>
    <scope>NUCLEOTIDE SEQUENCE [LARGE SCALE GENOMIC DNA]</scope>
    <source>
        <strain evidence="5">592</strain>
    </source>
</reference>
<dbReference type="EMBL" id="CP026952">
    <property type="protein sequence ID" value="AWB92303.1"/>
    <property type="molecule type" value="Genomic_DNA"/>
</dbReference>
<dbReference type="GO" id="GO:0000976">
    <property type="term" value="F:transcription cis-regulatory region binding"/>
    <property type="evidence" value="ECO:0007669"/>
    <property type="project" value="TreeGrafter"/>
</dbReference>